<sequence>MPVCKAEAHRALELLEDYYSRLDETKEKELKAAIERVIKIFKSRLFQALLDIQEFYELTLMDEDKSNSLKASEALDMAQRWEVRKGPFGYEDKTCEVGGSSVDPQHHVLMKEVFAKKNLLESMFEYEEICLDRGTSGLGFSIAGGIDNPHVRNDTSIFITKLIPGGAAAVDKRLHVNDIILKVNDVNVVNVSHSVAVEALKRAGNRVILQVKRQRPEAERLHNGGDHLEVELFKGNKGLGFTIAGGIGNQHIPGDNGIYVTKIMEGGAAHYDSRISVGDRLVAVKNLPDGDFYLENCTHEEAVTALKKCRDKVSLIVAKTDTPYPSSPTLGEMNPLPTPFIGVGRNEEEEAILPQVTPRNVTLMKGPAGLGFNIVGGEDGEGIFVSFILSGGSADVSRAVRRGDKIISVNGVDLSNATHEQAAVALKNAGNTVHLTLCYRPDEYEKFEAKIHSLKNHIMSGSMLRMSEKRSLFVRSLFDYDPGADEGVPGKGLHFSFGDILYVTNASDEDWWQAKRIDANGKELELGIIPSKSRWEKKMKSRDRNVHWSSKSKVNSKRPSINKRLPFMKSREEDSDGGGDSGSLASTTDNKDPEEPQVTSYELVQQIEIEYTRPVIVLGPLKDRINDDLISEYPDQFGSCVPHTTRPKRDFEMDGRDYHFVHSRESMEADIQNHKFIEAGQYNDNLYGTSVASVKEVAEKRKHCILDVSGNAIKRLQAARLYPIAIFVKPKDPAFIMNVNRISEEQADKSFNRASRLENDFLEYFTSIVQGNSYEEIYEKVKVVIQTHSKNCIWVPANEMF</sequence>
<organism evidence="14">
    <name type="scientific">Lepeophtheirus salmonis</name>
    <name type="common">Salmon louse</name>
    <name type="synonym">Caligus salmonis</name>
    <dbReference type="NCBI Taxonomy" id="72036"/>
    <lineage>
        <taxon>Eukaryota</taxon>
        <taxon>Metazoa</taxon>
        <taxon>Ecdysozoa</taxon>
        <taxon>Arthropoda</taxon>
        <taxon>Crustacea</taxon>
        <taxon>Multicrustacea</taxon>
        <taxon>Hexanauplia</taxon>
        <taxon>Copepoda</taxon>
        <taxon>Siphonostomatoida</taxon>
        <taxon>Caligidae</taxon>
        <taxon>Lepeophtheirus</taxon>
    </lineage>
</organism>
<dbReference type="CDD" id="cd00071">
    <property type="entry name" value="GMPK"/>
    <property type="match status" value="1"/>
</dbReference>
<dbReference type="InterPro" id="IPR001452">
    <property type="entry name" value="SH3_domain"/>
</dbReference>
<evidence type="ECO:0000256" key="5">
    <source>
        <dbReference type="ARBA" id="ARBA00022475"/>
    </source>
</evidence>
<feature type="domain" description="PDZ" evidence="12">
    <location>
        <begin position="360"/>
        <end position="441"/>
    </location>
</feature>
<accession>A0A0K2T4A2</accession>
<dbReference type="InterPro" id="IPR036892">
    <property type="entry name" value="L27_dom_sf"/>
</dbReference>
<evidence type="ECO:0000259" key="12">
    <source>
        <dbReference type="PROSITE" id="PS50106"/>
    </source>
</evidence>
<dbReference type="InterPro" id="IPR027417">
    <property type="entry name" value="P-loop_NTPase"/>
</dbReference>
<dbReference type="InterPro" id="IPR020590">
    <property type="entry name" value="Guanylate_kinase_CS"/>
</dbReference>
<dbReference type="SUPFAM" id="SSF50156">
    <property type="entry name" value="PDZ domain-like"/>
    <property type="match status" value="3"/>
</dbReference>
<dbReference type="SMART" id="SM00072">
    <property type="entry name" value="GuKc"/>
    <property type="match status" value="1"/>
</dbReference>
<evidence type="ECO:0000256" key="8">
    <source>
        <dbReference type="PROSITE-ProRule" id="PRU00192"/>
    </source>
</evidence>
<dbReference type="PANTHER" id="PTHR23119:SF51">
    <property type="entry name" value="DISKS LARGE 1 TUMOR SUPPRESSOR PROTEIN"/>
    <property type="match status" value="1"/>
</dbReference>
<dbReference type="FunFam" id="2.30.42.10:FF:000004">
    <property type="entry name" value="Disks large homolog 4 isoform 2"/>
    <property type="match status" value="1"/>
</dbReference>
<dbReference type="GO" id="GO:0099072">
    <property type="term" value="P:regulation of postsynaptic membrane neurotransmitter receptor levels"/>
    <property type="evidence" value="ECO:0007669"/>
    <property type="project" value="TreeGrafter"/>
</dbReference>
<dbReference type="CDD" id="cd06795">
    <property type="entry name" value="PDZ3_Dlg1-2-4-like"/>
    <property type="match status" value="1"/>
</dbReference>
<evidence type="ECO:0000256" key="7">
    <source>
        <dbReference type="ARBA" id="ARBA00023136"/>
    </source>
</evidence>
<dbReference type="SUPFAM" id="SSF52540">
    <property type="entry name" value="P-loop containing nucleoside triphosphate hydrolases"/>
    <property type="match status" value="1"/>
</dbReference>
<comment type="similarity">
    <text evidence="3">Belongs to the MAGUK family.</text>
</comment>
<dbReference type="OrthoDB" id="78824at2759"/>
<feature type="region of interest" description="Disordered" evidence="9">
    <location>
        <begin position="535"/>
        <end position="599"/>
    </location>
</feature>
<feature type="domain" description="Guanylate kinase-like" evidence="11">
    <location>
        <begin position="612"/>
        <end position="786"/>
    </location>
</feature>
<feature type="domain" description="PDZ" evidence="12">
    <location>
        <begin position="128"/>
        <end position="215"/>
    </location>
</feature>
<feature type="domain" description="SH3" evidence="10">
    <location>
        <begin position="469"/>
        <end position="539"/>
    </location>
</feature>
<dbReference type="Pfam" id="PF00595">
    <property type="entry name" value="PDZ"/>
    <property type="match status" value="3"/>
</dbReference>
<dbReference type="GO" id="GO:0016323">
    <property type="term" value="C:basolateral plasma membrane"/>
    <property type="evidence" value="ECO:0007669"/>
    <property type="project" value="TreeGrafter"/>
</dbReference>
<evidence type="ECO:0000256" key="2">
    <source>
        <dbReference type="ARBA" id="ARBA00004236"/>
    </source>
</evidence>
<comment type="subcellular location">
    <subcellularLocation>
        <location evidence="2">Cell membrane</location>
    </subcellularLocation>
    <subcellularLocation>
        <location evidence="1">Membrane</location>
        <topology evidence="1">Peripheral membrane protein</topology>
    </subcellularLocation>
</comment>
<evidence type="ECO:0000256" key="9">
    <source>
        <dbReference type="SAM" id="MobiDB-lite"/>
    </source>
</evidence>
<dbReference type="SMART" id="SM00228">
    <property type="entry name" value="PDZ"/>
    <property type="match status" value="3"/>
</dbReference>
<dbReference type="InterPro" id="IPR050614">
    <property type="entry name" value="Synaptic_Scaffolding_LAP-MAGUK"/>
</dbReference>
<evidence type="ECO:0000259" key="11">
    <source>
        <dbReference type="PROSITE" id="PS50052"/>
    </source>
</evidence>
<dbReference type="FunFam" id="3.30.63.10:FF:000001">
    <property type="entry name" value="Disks large homolog 1 isoform 2"/>
    <property type="match status" value="1"/>
</dbReference>
<dbReference type="GO" id="GO:0007268">
    <property type="term" value="P:chemical synaptic transmission"/>
    <property type="evidence" value="ECO:0007669"/>
    <property type="project" value="TreeGrafter"/>
</dbReference>
<dbReference type="CDD" id="cd11861">
    <property type="entry name" value="SH3_DLG-like"/>
    <property type="match status" value="1"/>
</dbReference>
<dbReference type="PROSITE" id="PS51022">
    <property type="entry name" value="L27"/>
    <property type="match status" value="1"/>
</dbReference>
<dbReference type="GO" id="GO:0098609">
    <property type="term" value="P:cell-cell adhesion"/>
    <property type="evidence" value="ECO:0007669"/>
    <property type="project" value="TreeGrafter"/>
</dbReference>
<dbReference type="FunFam" id="2.30.42.10:FF:000001">
    <property type="entry name" value="Disks large homolog 1 isoform 2"/>
    <property type="match status" value="1"/>
</dbReference>
<keyword evidence="5" id="KW-1003">Cell membrane</keyword>
<dbReference type="GO" id="GO:0019901">
    <property type="term" value="F:protein kinase binding"/>
    <property type="evidence" value="ECO:0007669"/>
    <property type="project" value="TreeGrafter"/>
</dbReference>
<evidence type="ECO:0000259" key="10">
    <source>
        <dbReference type="PROSITE" id="PS50002"/>
    </source>
</evidence>
<dbReference type="AlphaFoldDB" id="A0A0K2T4A2"/>
<dbReference type="GO" id="GO:0045197">
    <property type="term" value="P:establishment or maintenance of epithelial cell apical/basal polarity"/>
    <property type="evidence" value="ECO:0007669"/>
    <property type="project" value="TreeGrafter"/>
</dbReference>
<dbReference type="Gene3D" id="1.10.287.470">
    <property type="entry name" value="Helix hairpin bin"/>
    <property type="match status" value="1"/>
</dbReference>
<dbReference type="EMBL" id="HACA01003482">
    <property type="protein sequence ID" value="CDW20843.1"/>
    <property type="molecule type" value="Transcribed_RNA"/>
</dbReference>
<name>A0A0K2T4A2_LEPSM</name>
<dbReference type="PROSITE" id="PS50002">
    <property type="entry name" value="SH3"/>
    <property type="match status" value="1"/>
</dbReference>
<protein>
    <submittedName>
        <fullName evidence="14">Discs, large homolog 1 (Drosophila) [Myotis lucifugus]</fullName>
    </submittedName>
</protein>
<dbReference type="SMART" id="SM00326">
    <property type="entry name" value="SH3"/>
    <property type="match status" value="1"/>
</dbReference>
<reference evidence="14" key="1">
    <citation type="submission" date="2014-05" db="EMBL/GenBank/DDBJ databases">
        <authorList>
            <person name="Chronopoulou M."/>
        </authorList>
    </citation>
    <scope>NUCLEOTIDE SEQUENCE</scope>
    <source>
        <tissue evidence="14">Whole organism</tissue>
    </source>
</reference>
<dbReference type="GO" id="GO:0043113">
    <property type="term" value="P:receptor clustering"/>
    <property type="evidence" value="ECO:0007669"/>
    <property type="project" value="TreeGrafter"/>
</dbReference>
<dbReference type="SUPFAM" id="SSF50044">
    <property type="entry name" value="SH3-domain"/>
    <property type="match status" value="1"/>
</dbReference>
<dbReference type="PROSITE" id="PS50052">
    <property type="entry name" value="GUANYLATE_KINASE_2"/>
    <property type="match status" value="1"/>
</dbReference>
<evidence type="ECO:0000256" key="3">
    <source>
        <dbReference type="ARBA" id="ARBA00007014"/>
    </source>
</evidence>
<keyword evidence="6" id="KW-0677">Repeat</keyword>
<proteinExistence type="inferred from homology"/>
<dbReference type="SUPFAM" id="SSF101288">
    <property type="entry name" value="L27 domain"/>
    <property type="match status" value="1"/>
</dbReference>
<feature type="compositionally biased region" description="Polar residues" evidence="9">
    <location>
        <begin position="547"/>
        <end position="559"/>
    </location>
</feature>
<evidence type="ECO:0000313" key="14">
    <source>
        <dbReference type="EMBL" id="CDW20843.1"/>
    </source>
</evidence>
<evidence type="ECO:0000256" key="4">
    <source>
        <dbReference type="ARBA" id="ARBA00022443"/>
    </source>
</evidence>
<dbReference type="SMART" id="SM00569">
    <property type="entry name" value="L27"/>
    <property type="match status" value="1"/>
</dbReference>
<dbReference type="InterPro" id="IPR004172">
    <property type="entry name" value="L27_dom"/>
</dbReference>
<dbReference type="FunFam" id="2.30.42.10:FF:000002">
    <property type="entry name" value="Disks large homolog 4 isoform 2"/>
    <property type="match status" value="1"/>
</dbReference>
<dbReference type="InterPro" id="IPR008145">
    <property type="entry name" value="GK/Ca_channel_bsu"/>
</dbReference>
<dbReference type="PROSITE" id="PS00856">
    <property type="entry name" value="GUANYLATE_KINASE_1"/>
    <property type="match status" value="1"/>
</dbReference>
<feature type="domain" description="L27" evidence="13">
    <location>
        <begin position="4"/>
        <end position="64"/>
    </location>
</feature>
<dbReference type="GO" id="GO:0031594">
    <property type="term" value="C:neuromuscular junction"/>
    <property type="evidence" value="ECO:0007669"/>
    <property type="project" value="TreeGrafter"/>
</dbReference>
<dbReference type="GO" id="GO:0043005">
    <property type="term" value="C:neuron projection"/>
    <property type="evidence" value="ECO:0007669"/>
    <property type="project" value="TreeGrafter"/>
</dbReference>
<evidence type="ECO:0000256" key="1">
    <source>
        <dbReference type="ARBA" id="ARBA00004170"/>
    </source>
</evidence>
<dbReference type="CDD" id="cd06724">
    <property type="entry name" value="PDZ2_Dlg1-2-4-like"/>
    <property type="match status" value="1"/>
</dbReference>
<feature type="domain" description="PDZ" evidence="12">
    <location>
        <begin position="229"/>
        <end position="321"/>
    </location>
</feature>
<dbReference type="Gene3D" id="3.40.50.300">
    <property type="entry name" value="P-loop containing nucleotide triphosphate hydrolases"/>
    <property type="match status" value="1"/>
</dbReference>
<dbReference type="Gene3D" id="2.30.42.10">
    <property type="match status" value="3"/>
</dbReference>
<dbReference type="InterPro" id="IPR008144">
    <property type="entry name" value="Guanylate_kin-like_dom"/>
</dbReference>
<dbReference type="InterPro" id="IPR001478">
    <property type="entry name" value="PDZ"/>
</dbReference>
<keyword evidence="4 8" id="KW-0728">SH3 domain</keyword>
<keyword evidence="7" id="KW-0472">Membrane</keyword>
<dbReference type="Pfam" id="PF00625">
    <property type="entry name" value="Guanylate_kin"/>
    <property type="match status" value="1"/>
</dbReference>
<dbReference type="PANTHER" id="PTHR23119">
    <property type="entry name" value="DISCS LARGE"/>
    <property type="match status" value="1"/>
</dbReference>
<dbReference type="GO" id="GO:0097120">
    <property type="term" value="P:receptor localization to synapse"/>
    <property type="evidence" value="ECO:0007669"/>
    <property type="project" value="TreeGrafter"/>
</dbReference>
<evidence type="ECO:0000256" key="6">
    <source>
        <dbReference type="ARBA" id="ARBA00022737"/>
    </source>
</evidence>
<dbReference type="InterPro" id="IPR036034">
    <property type="entry name" value="PDZ_sf"/>
</dbReference>
<dbReference type="Gene3D" id="3.30.63.10">
    <property type="entry name" value="Guanylate Kinase phosphate binding domain"/>
    <property type="match status" value="1"/>
</dbReference>
<dbReference type="GO" id="GO:0098839">
    <property type="term" value="C:postsynaptic density membrane"/>
    <property type="evidence" value="ECO:0007669"/>
    <property type="project" value="TreeGrafter"/>
</dbReference>
<dbReference type="Pfam" id="PF09058">
    <property type="entry name" value="L27_1"/>
    <property type="match status" value="1"/>
</dbReference>
<evidence type="ECO:0000259" key="13">
    <source>
        <dbReference type="PROSITE" id="PS51022"/>
    </source>
</evidence>
<dbReference type="InterPro" id="IPR036028">
    <property type="entry name" value="SH3-like_dom_sf"/>
</dbReference>
<dbReference type="PROSITE" id="PS50106">
    <property type="entry name" value="PDZ"/>
    <property type="match status" value="3"/>
</dbReference>
<gene>
    <name evidence="14" type="primary">DLG1</name>
</gene>
<feature type="compositionally biased region" description="Basic and acidic residues" evidence="9">
    <location>
        <begin position="535"/>
        <end position="546"/>
    </location>
</feature>
<dbReference type="Gene3D" id="2.30.30.40">
    <property type="entry name" value="SH3 Domains"/>
    <property type="match status" value="1"/>
</dbReference>
<dbReference type="InterPro" id="IPR015143">
    <property type="entry name" value="L27_1"/>
</dbReference>